<evidence type="ECO:0000313" key="2">
    <source>
        <dbReference type="EMBL" id="CAK9228395.1"/>
    </source>
</evidence>
<feature type="region of interest" description="Disordered" evidence="1">
    <location>
        <begin position="32"/>
        <end position="52"/>
    </location>
</feature>
<gene>
    <name evidence="2" type="ORF">CSSPTR1EN2_LOCUS19035</name>
</gene>
<accession>A0ABP0USA5</accession>
<dbReference type="Proteomes" id="UP001497512">
    <property type="component" value="Chromosome 6"/>
</dbReference>
<keyword evidence="3" id="KW-1185">Reference proteome</keyword>
<dbReference type="EMBL" id="OZ019898">
    <property type="protein sequence ID" value="CAK9228395.1"/>
    <property type="molecule type" value="Genomic_DNA"/>
</dbReference>
<proteinExistence type="predicted"/>
<evidence type="ECO:0000256" key="1">
    <source>
        <dbReference type="SAM" id="MobiDB-lite"/>
    </source>
</evidence>
<sequence>MGISNVQHVSKAAAERLTAKFGDLCDPHELKKHQSRRMRISQLASKSRQATKTIRQMRLREKTFDEVKFSSTDEEAFVMSLIPLRAEPALIKLRRSQSLKMPRAAGPGASVKSYSTTGVTKKLLKMCRSSSTTKYISLPLV</sequence>
<feature type="compositionally biased region" description="Polar residues" evidence="1">
    <location>
        <begin position="42"/>
        <end position="52"/>
    </location>
</feature>
<protein>
    <submittedName>
        <fullName evidence="2">Uncharacterized protein</fullName>
    </submittedName>
</protein>
<organism evidence="2 3">
    <name type="scientific">Sphagnum troendelagicum</name>
    <dbReference type="NCBI Taxonomy" id="128251"/>
    <lineage>
        <taxon>Eukaryota</taxon>
        <taxon>Viridiplantae</taxon>
        <taxon>Streptophyta</taxon>
        <taxon>Embryophyta</taxon>
        <taxon>Bryophyta</taxon>
        <taxon>Sphagnophytina</taxon>
        <taxon>Sphagnopsida</taxon>
        <taxon>Sphagnales</taxon>
        <taxon>Sphagnaceae</taxon>
        <taxon>Sphagnum</taxon>
    </lineage>
</organism>
<reference evidence="2" key="1">
    <citation type="submission" date="2024-02" db="EMBL/GenBank/DDBJ databases">
        <authorList>
            <consortium name="ELIXIR-Norway"/>
            <consortium name="Elixir Norway"/>
        </authorList>
    </citation>
    <scope>NUCLEOTIDE SEQUENCE</scope>
</reference>
<evidence type="ECO:0000313" key="3">
    <source>
        <dbReference type="Proteomes" id="UP001497512"/>
    </source>
</evidence>
<name>A0ABP0USA5_9BRYO</name>